<feature type="chain" id="PRO_5040821360" evidence="1">
    <location>
        <begin position="24"/>
        <end position="434"/>
    </location>
</feature>
<dbReference type="PROSITE" id="PS51257">
    <property type="entry name" value="PROKAR_LIPOPROTEIN"/>
    <property type="match status" value="1"/>
</dbReference>
<keyword evidence="1" id="KW-0732">Signal</keyword>
<dbReference type="InterPro" id="IPR006059">
    <property type="entry name" value="SBP"/>
</dbReference>
<dbReference type="PANTHER" id="PTHR43649:SF12">
    <property type="entry name" value="DIACETYLCHITOBIOSE BINDING PROTEIN DASA"/>
    <property type="match status" value="1"/>
</dbReference>
<dbReference type="EMBL" id="JAGTTM010000001">
    <property type="protein sequence ID" value="MCC2028075.1"/>
    <property type="molecule type" value="Genomic_DNA"/>
</dbReference>
<dbReference type="InterPro" id="IPR050490">
    <property type="entry name" value="Bact_solute-bd_prot1"/>
</dbReference>
<dbReference type="CDD" id="cd13585">
    <property type="entry name" value="PBP2_TMBP_like"/>
    <property type="match status" value="1"/>
</dbReference>
<dbReference type="Gene3D" id="3.40.190.10">
    <property type="entry name" value="Periplasmic binding protein-like II"/>
    <property type="match status" value="1"/>
</dbReference>
<dbReference type="SUPFAM" id="SSF53850">
    <property type="entry name" value="Periplasmic binding protein-like II"/>
    <property type="match status" value="1"/>
</dbReference>
<feature type="signal peptide" evidence="1">
    <location>
        <begin position="1"/>
        <end position="23"/>
    </location>
</feature>
<evidence type="ECO:0000313" key="3">
    <source>
        <dbReference type="Proteomes" id="UP001139289"/>
    </source>
</evidence>
<organism evidence="2 3">
    <name type="scientific">Microbacterium tenebrionis</name>
    <dbReference type="NCBI Taxonomy" id="2830665"/>
    <lineage>
        <taxon>Bacteria</taxon>
        <taxon>Bacillati</taxon>
        <taxon>Actinomycetota</taxon>
        <taxon>Actinomycetes</taxon>
        <taxon>Micrococcales</taxon>
        <taxon>Microbacteriaceae</taxon>
        <taxon>Microbacterium</taxon>
    </lineage>
</organism>
<dbReference type="AlphaFoldDB" id="A0A9X1LLV0"/>
<sequence>MRSSTRVPIAVASLAVASLAVVACSSGGTSSDTDASGGADDVELRMTIWSANPDHVAAFQELGDEFAEQNDRVASVTIESFNLADLDTLVTTQISAGDAPDVSWLPVESSAEYIKSGALVDLRETIDKTEGFDFDDFIPSLLERWEVDDAVYGIPFSTGPLIMYYNKDLYAQAGIKDPGQLIADGDWTWDTFRETSKQLTDKLGVPGYALNDFDFKNWTRLLPFLNAYDASPWNEDATECTLDSDEAVDALSVFHGMTFDDGSMPVPGQQVDFWGGGAAATSAFLGSAANLSEVDFDWGIAPTPAGPAGDVVATGQASIVAFAAGNHTEEATELVAFLGSKDAMSKYSGFFPPIRESVLTPEVLTQNSDVLTPEAVEPIIEGIKENGKVFPVTESNAAVTDALNSSLDEAFYQPGVDVKPALSSVCEAVEPLLP</sequence>
<evidence type="ECO:0000313" key="2">
    <source>
        <dbReference type="EMBL" id="MCC2028075.1"/>
    </source>
</evidence>
<gene>
    <name evidence="2" type="ORF">KEC56_00785</name>
</gene>
<keyword evidence="3" id="KW-1185">Reference proteome</keyword>
<dbReference type="Proteomes" id="UP001139289">
    <property type="component" value="Unassembled WGS sequence"/>
</dbReference>
<reference evidence="2" key="1">
    <citation type="submission" date="2021-04" db="EMBL/GenBank/DDBJ databases">
        <title>Microbacterium tenobrionis sp. nov. and Microbacterium allomyrinae sp. nov., isolated from larvae of Tenobrio molitor and Allomyrina dichotoma, respectively.</title>
        <authorList>
            <person name="Lee S.D."/>
        </authorList>
    </citation>
    <scope>NUCLEOTIDE SEQUENCE</scope>
    <source>
        <strain evidence="2">YMB-B2</strain>
    </source>
</reference>
<protein>
    <submittedName>
        <fullName evidence="2">Sugar ABC transporter substrate-binding protein</fullName>
    </submittedName>
</protein>
<dbReference type="PANTHER" id="PTHR43649">
    <property type="entry name" value="ARABINOSE-BINDING PROTEIN-RELATED"/>
    <property type="match status" value="1"/>
</dbReference>
<dbReference type="Pfam" id="PF01547">
    <property type="entry name" value="SBP_bac_1"/>
    <property type="match status" value="1"/>
</dbReference>
<comment type="caution">
    <text evidence="2">The sequence shown here is derived from an EMBL/GenBank/DDBJ whole genome shotgun (WGS) entry which is preliminary data.</text>
</comment>
<accession>A0A9X1LLV0</accession>
<dbReference type="RefSeq" id="WP_227529425.1">
    <property type="nucleotide sequence ID" value="NZ_JAGTTM010000001.1"/>
</dbReference>
<name>A0A9X1LLV0_9MICO</name>
<evidence type="ECO:0000256" key="1">
    <source>
        <dbReference type="SAM" id="SignalP"/>
    </source>
</evidence>
<proteinExistence type="predicted"/>